<name>A0A1H1T3W0_9ACTN</name>
<proteinExistence type="predicted"/>
<keyword evidence="1" id="KW-1133">Transmembrane helix</keyword>
<gene>
    <name evidence="2" type="ORF">SAMN04489716_1028</name>
</gene>
<protein>
    <submittedName>
        <fullName evidence="2">Uncharacterized protein</fullName>
    </submittedName>
</protein>
<dbReference type="OrthoDB" id="9852424at2"/>
<dbReference type="EMBL" id="LT629758">
    <property type="protein sequence ID" value="SDS54868.1"/>
    <property type="molecule type" value="Genomic_DNA"/>
</dbReference>
<sequence length="249" mass="26719">MTYVSDRLVRIVCGVALAVVLGAWAGSIAGVTSWRLTAPSLPDQAWGQEFAAELFPGGRDVRVDLIPEIAQYEDVATQRERLGFLFLGGDDYFPGQLIITARVGSPSDVIASATPVLRTAGWEVGPHATGEDVTAAAGDRTLWMTELYPDEVEVAVYRQTPSAVLGATATAWATGAVLGFVLGAYLGPRARSRPRARRAFLLGTVLSPSRGRSSRPTIRIRSSHGTSTCTISSVRWRSSVSRRSPSPQY</sequence>
<reference evidence="2 3" key="1">
    <citation type="submission" date="2016-10" db="EMBL/GenBank/DDBJ databases">
        <authorList>
            <person name="de Groot N.N."/>
        </authorList>
    </citation>
    <scope>NUCLEOTIDE SEQUENCE [LARGE SCALE GENOMIC DNA]</scope>
    <source>
        <strain evidence="2 3">DSM 43941</strain>
    </source>
</reference>
<evidence type="ECO:0000313" key="2">
    <source>
        <dbReference type="EMBL" id="SDS54868.1"/>
    </source>
</evidence>
<keyword evidence="1" id="KW-0812">Transmembrane</keyword>
<keyword evidence="3" id="KW-1185">Reference proteome</keyword>
<dbReference type="RefSeq" id="WP_092542060.1">
    <property type="nucleotide sequence ID" value="NZ_BOMJ01000096.1"/>
</dbReference>
<evidence type="ECO:0000313" key="3">
    <source>
        <dbReference type="Proteomes" id="UP000198688"/>
    </source>
</evidence>
<evidence type="ECO:0000256" key="1">
    <source>
        <dbReference type="SAM" id="Phobius"/>
    </source>
</evidence>
<dbReference type="STRING" id="113562.SAMN04489716_1028"/>
<accession>A0A1H1T3W0</accession>
<keyword evidence="1" id="KW-0472">Membrane</keyword>
<dbReference type="Proteomes" id="UP000198688">
    <property type="component" value="Chromosome I"/>
</dbReference>
<feature type="transmembrane region" description="Helical" evidence="1">
    <location>
        <begin position="163"/>
        <end position="187"/>
    </location>
</feature>
<organism evidence="2 3">
    <name type="scientific">Actinoplanes derwentensis</name>
    <dbReference type="NCBI Taxonomy" id="113562"/>
    <lineage>
        <taxon>Bacteria</taxon>
        <taxon>Bacillati</taxon>
        <taxon>Actinomycetota</taxon>
        <taxon>Actinomycetes</taxon>
        <taxon>Micromonosporales</taxon>
        <taxon>Micromonosporaceae</taxon>
        <taxon>Actinoplanes</taxon>
    </lineage>
</organism>
<dbReference type="AlphaFoldDB" id="A0A1H1T3W0"/>